<dbReference type="SUPFAM" id="SSF53067">
    <property type="entry name" value="Actin-like ATPase domain"/>
    <property type="match status" value="2"/>
</dbReference>
<reference evidence="6 7" key="1">
    <citation type="submission" date="2016-11" db="EMBL/GenBank/DDBJ databases">
        <title>Paenibacillus species isolates.</title>
        <authorList>
            <person name="Beno S.M."/>
        </authorList>
    </citation>
    <scope>NUCLEOTIDE SEQUENCE [LARGE SCALE GENOMIC DNA]</scope>
    <source>
        <strain evidence="6 7">FSL R5-0378</strain>
    </source>
</reference>
<dbReference type="InterPro" id="IPR050406">
    <property type="entry name" value="FGGY_Carb_Kinase"/>
</dbReference>
<dbReference type="STRING" id="297318.BK138_26140"/>
<organism evidence="6 7">
    <name type="scientific">Paenibacillus rhizosphaerae</name>
    <dbReference type="NCBI Taxonomy" id="297318"/>
    <lineage>
        <taxon>Bacteria</taxon>
        <taxon>Bacillati</taxon>
        <taxon>Bacillota</taxon>
        <taxon>Bacilli</taxon>
        <taxon>Bacillales</taxon>
        <taxon>Paenibacillaceae</taxon>
        <taxon>Paenibacillus</taxon>
    </lineage>
</organism>
<proteinExistence type="inferred from homology"/>
<dbReference type="AlphaFoldDB" id="A0A1R1EFB0"/>
<gene>
    <name evidence="6" type="ORF">BK138_26140</name>
</gene>
<dbReference type="InterPro" id="IPR018485">
    <property type="entry name" value="FGGY_C"/>
</dbReference>
<keyword evidence="7" id="KW-1185">Reference proteome</keyword>
<evidence type="ECO:0000259" key="4">
    <source>
        <dbReference type="Pfam" id="PF00370"/>
    </source>
</evidence>
<dbReference type="Gene3D" id="3.30.420.40">
    <property type="match status" value="2"/>
</dbReference>
<evidence type="ECO:0000256" key="3">
    <source>
        <dbReference type="ARBA" id="ARBA00022777"/>
    </source>
</evidence>
<comment type="caution">
    <text evidence="6">The sequence shown here is derived from an EMBL/GenBank/DDBJ whole genome shotgun (WGS) entry which is preliminary data.</text>
</comment>
<dbReference type="InterPro" id="IPR043129">
    <property type="entry name" value="ATPase_NBD"/>
</dbReference>
<dbReference type="Pfam" id="PF02782">
    <property type="entry name" value="FGGY_C"/>
    <property type="match status" value="1"/>
</dbReference>
<keyword evidence="2" id="KW-0808">Transferase</keyword>
<comment type="similarity">
    <text evidence="1">Belongs to the FGGY kinase family.</text>
</comment>
<protein>
    <recommendedName>
        <fullName evidence="8">Carbohydrate kinase FGGY N-terminal domain-containing protein</fullName>
    </recommendedName>
</protein>
<evidence type="ECO:0000256" key="1">
    <source>
        <dbReference type="ARBA" id="ARBA00009156"/>
    </source>
</evidence>
<dbReference type="PANTHER" id="PTHR43095:SF5">
    <property type="entry name" value="XYLULOSE KINASE"/>
    <property type="match status" value="1"/>
</dbReference>
<evidence type="ECO:0008006" key="8">
    <source>
        <dbReference type="Google" id="ProtNLM"/>
    </source>
</evidence>
<evidence type="ECO:0000313" key="7">
    <source>
        <dbReference type="Proteomes" id="UP000187172"/>
    </source>
</evidence>
<dbReference type="GO" id="GO:0005975">
    <property type="term" value="P:carbohydrate metabolic process"/>
    <property type="evidence" value="ECO:0007669"/>
    <property type="project" value="InterPro"/>
</dbReference>
<dbReference type="PIRSF" id="PIRSF000538">
    <property type="entry name" value="GlpK"/>
    <property type="match status" value="1"/>
</dbReference>
<feature type="domain" description="Carbohydrate kinase FGGY N-terminal" evidence="4">
    <location>
        <begin position="4"/>
        <end position="217"/>
    </location>
</feature>
<dbReference type="RefSeq" id="WP_076173784.1">
    <property type="nucleotide sequence ID" value="NZ_MRTP01000010.1"/>
</dbReference>
<accession>A0A1R1EFB0</accession>
<evidence type="ECO:0000256" key="2">
    <source>
        <dbReference type="ARBA" id="ARBA00022679"/>
    </source>
</evidence>
<dbReference type="GO" id="GO:0016301">
    <property type="term" value="F:kinase activity"/>
    <property type="evidence" value="ECO:0007669"/>
    <property type="project" value="UniProtKB-KW"/>
</dbReference>
<sequence length="462" mass="48938">MLFAGIDIGTTSISAVLISAASGRAVRVATCANDASVRGEHSWERLQDPQRIMEQVRGLLAECQEEWPDVAAVGISCQMHGILYVNGDGQSVSPLYTWQDGRGDERMEDRDASYARYLRERTGYPAASGYGLVTHFHHVKNGNVPKDAVYLCTIGDYVAMQLTGAAKPLMDPSNAAGIGLFLASKRCFDEEALRRAGMDASILPPVCQGTEPAGRTPDGKPVACAIGDNQASFLGSVSQLERTLLVNVGTGSQISIYTDNDVAPEELDAAAGLEIRPFPGGGSLLVGAPLSGGKSYAMLLAFFQEVGRAFGTSPDEGEIYARMNEWAREAIRRGDAPLQVQTQFYGTRQDPGLRGAIRGIGPDNFTPGHLAAGFLQGMADELMQYVGALPAGLRGSISAGAGSGNGIRRNPLLREMLEAKLGLTLELPPGEEEAAYGAAVYGAAAAGYYPDVRSALSEMRKG</sequence>
<dbReference type="PANTHER" id="PTHR43095">
    <property type="entry name" value="SUGAR KINASE"/>
    <property type="match status" value="1"/>
</dbReference>
<dbReference type="EMBL" id="MRTP01000010">
    <property type="protein sequence ID" value="OMF50496.1"/>
    <property type="molecule type" value="Genomic_DNA"/>
</dbReference>
<name>A0A1R1EFB0_9BACL</name>
<evidence type="ECO:0000259" key="5">
    <source>
        <dbReference type="Pfam" id="PF02782"/>
    </source>
</evidence>
<dbReference type="Proteomes" id="UP000187172">
    <property type="component" value="Unassembled WGS sequence"/>
</dbReference>
<dbReference type="FunFam" id="3.30.420.40:FF:000802">
    <property type="entry name" value="Predicted protein"/>
    <property type="match status" value="1"/>
</dbReference>
<dbReference type="CDD" id="cd07777">
    <property type="entry name" value="ASKHA_NBD_FGGY_SHK"/>
    <property type="match status" value="1"/>
</dbReference>
<dbReference type="Pfam" id="PF00370">
    <property type="entry name" value="FGGY_N"/>
    <property type="match status" value="1"/>
</dbReference>
<feature type="domain" description="Carbohydrate kinase FGGY C-terminal" evidence="5">
    <location>
        <begin position="343"/>
        <end position="446"/>
    </location>
</feature>
<evidence type="ECO:0000313" key="6">
    <source>
        <dbReference type="EMBL" id="OMF50496.1"/>
    </source>
</evidence>
<dbReference type="InterPro" id="IPR018484">
    <property type="entry name" value="FGGY_N"/>
</dbReference>
<dbReference type="InterPro" id="IPR000577">
    <property type="entry name" value="Carb_kinase_FGGY"/>
</dbReference>
<keyword evidence="3" id="KW-0418">Kinase</keyword>